<evidence type="ECO:0000313" key="4">
    <source>
        <dbReference type="Proteomes" id="UP000054538"/>
    </source>
</evidence>
<gene>
    <name evidence="3" type="ORF">PAXRUDRAFT_30360</name>
</gene>
<dbReference type="InParanoid" id="A0A0D0ECM8"/>
<keyword evidence="1" id="KW-0472">Membrane</keyword>
<name>A0A0D0ECM8_9AGAM</name>
<accession>A0A0D0ECM8</accession>
<feature type="transmembrane region" description="Helical" evidence="1">
    <location>
        <begin position="84"/>
        <end position="103"/>
    </location>
</feature>
<feature type="transmembrane region" description="Helical" evidence="1">
    <location>
        <begin position="115"/>
        <end position="133"/>
    </location>
</feature>
<dbReference type="HOGENOM" id="CLU_111233_0_0_1"/>
<proteinExistence type="predicted"/>
<dbReference type="EMBL" id="KN824853">
    <property type="protein sequence ID" value="KIK99645.1"/>
    <property type="molecule type" value="Genomic_DNA"/>
</dbReference>
<reference evidence="4" key="2">
    <citation type="submission" date="2015-01" db="EMBL/GenBank/DDBJ databases">
        <title>Evolutionary Origins and Diversification of the Mycorrhizal Mutualists.</title>
        <authorList>
            <consortium name="DOE Joint Genome Institute"/>
            <consortium name="Mycorrhizal Genomics Consortium"/>
            <person name="Kohler A."/>
            <person name="Kuo A."/>
            <person name="Nagy L.G."/>
            <person name="Floudas D."/>
            <person name="Copeland A."/>
            <person name="Barry K.W."/>
            <person name="Cichocki N."/>
            <person name="Veneault-Fourrey C."/>
            <person name="LaButti K."/>
            <person name="Lindquist E.A."/>
            <person name="Lipzen A."/>
            <person name="Lundell T."/>
            <person name="Morin E."/>
            <person name="Murat C."/>
            <person name="Riley R."/>
            <person name="Ohm R."/>
            <person name="Sun H."/>
            <person name="Tunlid A."/>
            <person name="Henrissat B."/>
            <person name="Grigoriev I.V."/>
            <person name="Hibbett D.S."/>
            <person name="Martin F."/>
        </authorList>
    </citation>
    <scope>NUCLEOTIDE SEQUENCE [LARGE SCALE GENOMIC DNA]</scope>
    <source>
        <strain evidence="4">Ve08.2h10</strain>
    </source>
</reference>
<evidence type="ECO:0000313" key="3">
    <source>
        <dbReference type="EMBL" id="KIK99645.1"/>
    </source>
</evidence>
<keyword evidence="4" id="KW-1185">Reference proteome</keyword>
<feature type="transmembrane region" description="Helical" evidence="1">
    <location>
        <begin position="44"/>
        <end position="64"/>
    </location>
</feature>
<feature type="transmembrane region" description="Helical" evidence="1">
    <location>
        <begin position="153"/>
        <end position="175"/>
    </location>
</feature>
<organism evidence="3 4">
    <name type="scientific">Paxillus rubicundulus Ve08.2h10</name>
    <dbReference type="NCBI Taxonomy" id="930991"/>
    <lineage>
        <taxon>Eukaryota</taxon>
        <taxon>Fungi</taxon>
        <taxon>Dikarya</taxon>
        <taxon>Basidiomycota</taxon>
        <taxon>Agaricomycotina</taxon>
        <taxon>Agaricomycetes</taxon>
        <taxon>Agaricomycetidae</taxon>
        <taxon>Boletales</taxon>
        <taxon>Paxilineae</taxon>
        <taxon>Paxillaceae</taxon>
        <taxon>Paxillus</taxon>
    </lineage>
</organism>
<feature type="domain" description="DUF6533" evidence="2">
    <location>
        <begin position="9"/>
        <end position="60"/>
    </location>
</feature>
<evidence type="ECO:0000256" key="1">
    <source>
        <dbReference type="SAM" id="Phobius"/>
    </source>
</evidence>
<dbReference type="AlphaFoldDB" id="A0A0D0ECM8"/>
<feature type="transmembrane region" description="Helical" evidence="1">
    <location>
        <begin position="187"/>
        <end position="205"/>
    </location>
</feature>
<keyword evidence="1" id="KW-0812">Transmembrane</keyword>
<evidence type="ECO:0000259" key="2">
    <source>
        <dbReference type="Pfam" id="PF20151"/>
    </source>
</evidence>
<sequence length="216" mass="24845">MVTISTERYLRVASLSIASYDYIITLPAEWRLYRSQYHDRGLRLSHVCILFVLIRYVSIIVMVLSNYGMFSSSFTEESCQRYHIAAPIFKVLQTMISHTILGVRTFNILHRSRRLSVVLVISFVVVTGLEWFVNMYNRIPVLFEASNSGSSAWTYYLVVMVYDLGTLVVSTIHLVRYNTNGRMLYDGLGYFAALTAVNIFNVIFYRKSDEIVQPSG</sequence>
<reference evidence="3 4" key="1">
    <citation type="submission" date="2014-04" db="EMBL/GenBank/DDBJ databases">
        <authorList>
            <consortium name="DOE Joint Genome Institute"/>
            <person name="Kuo A."/>
            <person name="Kohler A."/>
            <person name="Jargeat P."/>
            <person name="Nagy L.G."/>
            <person name="Floudas D."/>
            <person name="Copeland A."/>
            <person name="Barry K.W."/>
            <person name="Cichocki N."/>
            <person name="Veneault-Fourrey C."/>
            <person name="LaButti K."/>
            <person name="Lindquist E.A."/>
            <person name="Lipzen A."/>
            <person name="Lundell T."/>
            <person name="Morin E."/>
            <person name="Murat C."/>
            <person name="Sun H."/>
            <person name="Tunlid A."/>
            <person name="Henrissat B."/>
            <person name="Grigoriev I.V."/>
            <person name="Hibbett D.S."/>
            <person name="Martin F."/>
            <person name="Nordberg H.P."/>
            <person name="Cantor M.N."/>
            <person name="Hua S.X."/>
        </authorList>
    </citation>
    <scope>NUCLEOTIDE SEQUENCE [LARGE SCALE GENOMIC DNA]</scope>
    <source>
        <strain evidence="3 4">Ve08.2h10</strain>
    </source>
</reference>
<keyword evidence="1" id="KW-1133">Transmembrane helix</keyword>
<dbReference type="Proteomes" id="UP000054538">
    <property type="component" value="Unassembled WGS sequence"/>
</dbReference>
<dbReference type="STRING" id="930991.A0A0D0ECM8"/>
<dbReference type="OrthoDB" id="3346251at2759"/>
<protein>
    <recommendedName>
        <fullName evidence="2">DUF6533 domain-containing protein</fullName>
    </recommendedName>
</protein>
<dbReference type="InterPro" id="IPR045340">
    <property type="entry name" value="DUF6533"/>
</dbReference>
<dbReference type="Pfam" id="PF20151">
    <property type="entry name" value="DUF6533"/>
    <property type="match status" value="1"/>
</dbReference>